<dbReference type="AlphaFoldDB" id="A0A363NQI4"/>
<name>A0A363NQI4_9SPHI</name>
<protein>
    <submittedName>
        <fullName evidence="1">Uncharacterized protein</fullName>
    </submittedName>
</protein>
<dbReference type="Proteomes" id="UP000250831">
    <property type="component" value="Unassembled WGS sequence"/>
</dbReference>
<proteinExistence type="predicted"/>
<accession>A0A363NQI4</accession>
<reference evidence="1 2" key="1">
    <citation type="submission" date="2018-04" db="EMBL/GenBank/DDBJ databases">
        <title>Sphingobacterium sp. M46 Genome.</title>
        <authorList>
            <person name="Cheng J."/>
            <person name="Li Y."/>
        </authorList>
    </citation>
    <scope>NUCLEOTIDE SEQUENCE [LARGE SCALE GENOMIC DNA]</scope>
    <source>
        <strain evidence="1 2">M46</strain>
    </source>
</reference>
<organism evidence="1 2">
    <name type="scientific">Sphingobacterium athyrii</name>
    <dbReference type="NCBI Taxonomy" id="2152717"/>
    <lineage>
        <taxon>Bacteria</taxon>
        <taxon>Pseudomonadati</taxon>
        <taxon>Bacteroidota</taxon>
        <taxon>Sphingobacteriia</taxon>
        <taxon>Sphingobacteriales</taxon>
        <taxon>Sphingobacteriaceae</taxon>
        <taxon>Sphingobacterium</taxon>
    </lineage>
</organism>
<evidence type="ECO:0000313" key="1">
    <source>
        <dbReference type="EMBL" id="PUV23023.1"/>
    </source>
</evidence>
<dbReference type="EMBL" id="QCXX01000005">
    <property type="protein sequence ID" value="PUV23023.1"/>
    <property type="molecule type" value="Genomic_DNA"/>
</dbReference>
<gene>
    <name evidence="1" type="ORF">DCO56_19095</name>
</gene>
<comment type="caution">
    <text evidence="1">The sequence shown here is derived from an EMBL/GenBank/DDBJ whole genome shotgun (WGS) entry which is preliminary data.</text>
</comment>
<keyword evidence="2" id="KW-1185">Reference proteome</keyword>
<sequence>MDARPFEGQTLFKNLHIIDYLKLKLNGISFLQLKKTLLHQLQSPPCFIKLLFYHFWLSFSNPKHGTA</sequence>
<evidence type="ECO:0000313" key="2">
    <source>
        <dbReference type="Proteomes" id="UP000250831"/>
    </source>
</evidence>